<organism evidence="3 4">
    <name type="scientific">Polypedilum vanderplanki</name>
    <name type="common">Sleeping chironomid midge</name>
    <dbReference type="NCBI Taxonomy" id="319348"/>
    <lineage>
        <taxon>Eukaryota</taxon>
        <taxon>Metazoa</taxon>
        <taxon>Ecdysozoa</taxon>
        <taxon>Arthropoda</taxon>
        <taxon>Hexapoda</taxon>
        <taxon>Insecta</taxon>
        <taxon>Pterygota</taxon>
        <taxon>Neoptera</taxon>
        <taxon>Endopterygota</taxon>
        <taxon>Diptera</taxon>
        <taxon>Nematocera</taxon>
        <taxon>Chironomoidea</taxon>
        <taxon>Chironomidae</taxon>
        <taxon>Chironominae</taxon>
        <taxon>Polypedilum</taxon>
        <taxon>Polypedilum</taxon>
    </lineage>
</organism>
<dbReference type="InterPro" id="IPR001304">
    <property type="entry name" value="C-type_lectin-like"/>
</dbReference>
<dbReference type="Pfam" id="PF00059">
    <property type="entry name" value="Lectin_C"/>
    <property type="match status" value="1"/>
</dbReference>
<dbReference type="InterPro" id="IPR050801">
    <property type="entry name" value="Ca-Dep_Lectins_ImmuneDev"/>
</dbReference>
<evidence type="ECO:0000313" key="3">
    <source>
        <dbReference type="EMBL" id="KAG5675849.1"/>
    </source>
</evidence>
<dbReference type="PANTHER" id="PTHR22801:SF63">
    <property type="entry name" value="C-TYPE LECTIN DOMAIN-CONTAINING PROTEIN"/>
    <property type="match status" value="1"/>
</dbReference>
<evidence type="ECO:0000313" key="4">
    <source>
        <dbReference type="Proteomes" id="UP001107558"/>
    </source>
</evidence>
<keyword evidence="1" id="KW-0732">Signal</keyword>
<dbReference type="CDD" id="cd00037">
    <property type="entry name" value="CLECT"/>
    <property type="match status" value="1"/>
</dbReference>
<accession>A0A9J6C0X5</accession>
<name>A0A9J6C0X5_POLVA</name>
<dbReference type="InterPro" id="IPR016186">
    <property type="entry name" value="C-type_lectin-like/link_sf"/>
</dbReference>
<dbReference type="SMART" id="SM00034">
    <property type="entry name" value="CLECT"/>
    <property type="match status" value="1"/>
</dbReference>
<evidence type="ECO:0000259" key="2">
    <source>
        <dbReference type="PROSITE" id="PS50041"/>
    </source>
</evidence>
<proteinExistence type="predicted"/>
<evidence type="ECO:0000256" key="1">
    <source>
        <dbReference type="SAM" id="SignalP"/>
    </source>
</evidence>
<reference evidence="3" key="1">
    <citation type="submission" date="2021-03" db="EMBL/GenBank/DDBJ databases">
        <title>Chromosome level genome of the anhydrobiotic midge Polypedilum vanderplanki.</title>
        <authorList>
            <person name="Yoshida Y."/>
            <person name="Kikawada T."/>
            <person name="Gusev O."/>
        </authorList>
    </citation>
    <scope>NUCLEOTIDE SEQUENCE</scope>
    <source>
        <strain evidence="3">NIAS01</strain>
        <tissue evidence="3">Whole body or cell culture</tissue>
    </source>
</reference>
<dbReference type="Gene3D" id="3.10.100.10">
    <property type="entry name" value="Mannose-Binding Protein A, subunit A"/>
    <property type="match status" value="1"/>
</dbReference>
<dbReference type="PROSITE" id="PS50041">
    <property type="entry name" value="C_TYPE_LECTIN_2"/>
    <property type="match status" value="1"/>
</dbReference>
<feature type="chain" id="PRO_5039932227" description="C-type lectin domain-containing protein" evidence="1">
    <location>
        <begin position="23"/>
        <end position="283"/>
    </location>
</feature>
<dbReference type="EMBL" id="JADBJN010000002">
    <property type="protein sequence ID" value="KAG5675849.1"/>
    <property type="molecule type" value="Genomic_DNA"/>
</dbReference>
<feature type="signal peptide" evidence="1">
    <location>
        <begin position="1"/>
        <end position="22"/>
    </location>
</feature>
<dbReference type="SUPFAM" id="SSF56436">
    <property type="entry name" value="C-type lectin-like"/>
    <property type="match status" value="1"/>
</dbReference>
<keyword evidence="4" id="KW-1185">Reference proteome</keyword>
<sequence>MRAIAAAAVTLLLVIIFNFSDSSLTRVCKVFEKNAKHEFHPLRRCQRSNKTVIAFTDVEDVEQCAAFARHSKALAFNFSPKSRRDSNLFVNETKKEEESDFYSCECLACPEYQNYSTVINDTRFDYYSLYTYPAPFENATCIESLGMFLFFSEKKNYTAAAATCKTINGQLAHITTERRTNELSKLLQNSVQSSNDSVEAFVGLNETTRGKFITSNAEPLECFDYRAFSQGHPSVIRKQPSCVVITQRSSWKVVSCTKKFNFICELFTSGPNPCVNNLKESVL</sequence>
<dbReference type="AlphaFoldDB" id="A0A9J6C0X5"/>
<protein>
    <recommendedName>
        <fullName evidence="2">C-type lectin domain-containing protein</fullName>
    </recommendedName>
</protein>
<gene>
    <name evidence="3" type="ORF">PVAND_005719</name>
</gene>
<feature type="domain" description="C-type lectin" evidence="2">
    <location>
        <begin position="148"/>
        <end position="265"/>
    </location>
</feature>
<dbReference type="PANTHER" id="PTHR22801">
    <property type="entry name" value="LITHOSTATHINE"/>
    <property type="match status" value="1"/>
</dbReference>
<dbReference type="InterPro" id="IPR016187">
    <property type="entry name" value="CTDL_fold"/>
</dbReference>
<dbReference type="Proteomes" id="UP001107558">
    <property type="component" value="Chromosome 2"/>
</dbReference>
<comment type="caution">
    <text evidence="3">The sequence shown here is derived from an EMBL/GenBank/DDBJ whole genome shotgun (WGS) entry which is preliminary data.</text>
</comment>
<dbReference type="OrthoDB" id="8066719at2759"/>